<dbReference type="AlphaFoldDB" id="E3NQH9"/>
<dbReference type="Proteomes" id="UP000008281">
    <property type="component" value="Unassembled WGS sequence"/>
</dbReference>
<gene>
    <name evidence="2" type="ORF">CRE_02733</name>
</gene>
<organism evidence="3">
    <name type="scientific">Caenorhabditis remanei</name>
    <name type="common">Caenorhabditis vulgaris</name>
    <dbReference type="NCBI Taxonomy" id="31234"/>
    <lineage>
        <taxon>Eukaryota</taxon>
        <taxon>Metazoa</taxon>
        <taxon>Ecdysozoa</taxon>
        <taxon>Nematoda</taxon>
        <taxon>Chromadorea</taxon>
        <taxon>Rhabditida</taxon>
        <taxon>Rhabditina</taxon>
        <taxon>Rhabditomorpha</taxon>
        <taxon>Rhabditoidea</taxon>
        <taxon>Rhabditidae</taxon>
        <taxon>Peloderinae</taxon>
        <taxon>Caenorhabditis</taxon>
    </lineage>
</organism>
<evidence type="ECO:0000256" key="1">
    <source>
        <dbReference type="SAM" id="MobiDB-lite"/>
    </source>
</evidence>
<dbReference type="InParanoid" id="E3NQH9"/>
<evidence type="ECO:0000313" key="2">
    <source>
        <dbReference type="EMBL" id="EFO84992.1"/>
    </source>
</evidence>
<feature type="region of interest" description="Disordered" evidence="1">
    <location>
        <begin position="1"/>
        <end position="52"/>
    </location>
</feature>
<keyword evidence="3" id="KW-1185">Reference proteome</keyword>
<dbReference type="HOGENOM" id="CLU_1074577_0_0_1"/>
<accession>E3NQH9</accession>
<protein>
    <submittedName>
        <fullName evidence="2">Uncharacterized protein</fullName>
    </submittedName>
</protein>
<reference evidence="2" key="1">
    <citation type="submission" date="2007-07" db="EMBL/GenBank/DDBJ databases">
        <title>PCAP assembly of the Caenorhabditis remanei genome.</title>
        <authorList>
            <consortium name="The Caenorhabditis remanei Sequencing Consortium"/>
            <person name="Wilson R.K."/>
        </authorList>
    </citation>
    <scope>NUCLEOTIDE SEQUENCE [LARGE SCALE GENOMIC DNA]</scope>
    <source>
        <strain evidence="2">PB4641</strain>
    </source>
</reference>
<evidence type="ECO:0000313" key="3">
    <source>
        <dbReference type="Proteomes" id="UP000008281"/>
    </source>
</evidence>
<sequence>MSEEGLVEGRSPKAVFTRNRTVRRKMQPTNSSSNFTSRHHAAGTPTDPRAFWTLIDDPFNQGQLDKERTSSEKRKQHFVTRRTEWSWVQTQLFLYSFRRPVAPPIGRQSRPTKKMEHKVPFFQKNTITSSTGQRRPLMEQQLRTTISSHHHHLLICKREETGHRSGQRSVTSKVRDIKDPQPNHFCGREPLSSQRDIQFNDTARTEENNWTKVNYIHFVVGMAQPQDNSSL</sequence>
<feature type="compositionally biased region" description="Polar residues" evidence="1">
    <location>
        <begin position="27"/>
        <end position="36"/>
    </location>
</feature>
<name>E3NQH9_CAERE</name>
<dbReference type="EMBL" id="DS269527">
    <property type="protein sequence ID" value="EFO84992.1"/>
    <property type="molecule type" value="Genomic_DNA"/>
</dbReference>
<proteinExistence type="predicted"/>